<feature type="transmembrane region" description="Helical" evidence="2">
    <location>
        <begin position="534"/>
        <end position="561"/>
    </location>
</feature>
<evidence type="ECO:0000256" key="1">
    <source>
        <dbReference type="SAM" id="MobiDB-lite"/>
    </source>
</evidence>
<feature type="region of interest" description="Disordered" evidence="1">
    <location>
        <begin position="1027"/>
        <end position="1046"/>
    </location>
</feature>
<evidence type="ECO:0000256" key="2">
    <source>
        <dbReference type="SAM" id="Phobius"/>
    </source>
</evidence>
<feature type="transmembrane region" description="Helical" evidence="2">
    <location>
        <begin position="227"/>
        <end position="252"/>
    </location>
</feature>
<feature type="transmembrane region" description="Helical" evidence="2">
    <location>
        <begin position="475"/>
        <end position="495"/>
    </location>
</feature>
<feature type="transmembrane region" description="Helical" evidence="2">
    <location>
        <begin position="178"/>
        <end position="206"/>
    </location>
</feature>
<keyword evidence="2" id="KW-0472">Membrane</keyword>
<feature type="transmembrane region" description="Helical" evidence="2">
    <location>
        <begin position="507"/>
        <end position="527"/>
    </location>
</feature>
<proteinExistence type="predicted"/>
<keyword evidence="4" id="KW-1185">Reference proteome</keyword>
<feature type="transmembrane region" description="Helical" evidence="2">
    <location>
        <begin position="272"/>
        <end position="295"/>
    </location>
</feature>
<feature type="compositionally biased region" description="Basic and acidic residues" evidence="1">
    <location>
        <begin position="1036"/>
        <end position="1046"/>
    </location>
</feature>
<organism evidence="3 4">
    <name type="scientific">Mycolicibacterium helvum</name>
    <dbReference type="NCBI Taxonomy" id="1534349"/>
    <lineage>
        <taxon>Bacteria</taxon>
        <taxon>Bacillati</taxon>
        <taxon>Actinomycetota</taxon>
        <taxon>Actinomycetes</taxon>
        <taxon>Mycobacteriales</taxon>
        <taxon>Mycobacteriaceae</taxon>
        <taxon>Mycolicibacterium</taxon>
    </lineage>
</organism>
<keyword evidence="2" id="KW-0812">Transmembrane</keyword>
<keyword evidence="2" id="KW-1133">Transmembrane helix</keyword>
<feature type="transmembrane region" description="Helical" evidence="2">
    <location>
        <begin position="74"/>
        <end position="102"/>
    </location>
</feature>
<name>A0A7I7T0D5_9MYCO</name>
<evidence type="ECO:0000313" key="4">
    <source>
        <dbReference type="Proteomes" id="UP000467148"/>
    </source>
</evidence>
<protein>
    <recommendedName>
        <fullName evidence="5">PNPLA domain-containing protein</fullName>
    </recommendedName>
</protein>
<dbReference type="SUPFAM" id="SSF52151">
    <property type="entry name" value="FabD/lysophospholipase-like"/>
    <property type="match status" value="1"/>
</dbReference>
<feature type="transmembrane region" description="Helical" evidence="2">
    <location>
        <begin position="329"/>
        <end position="346"/>
    </location>
</feature>
<feature type="transmembrane region" description="Helical" evidence="2">
    <location>
        <begin position="151"/>
        <end position="172"/>
    </location>
</feature>
<reference evidence="3 4" key="1">
    <citation type="journal article" date="2019" name="Emerg. Microbes Infect.">
        <title>Comprehensive subspecies identification of 175 nontuberculous mycobacteria species based on 7547 genomic profiles.</title>
        <authorList>
            <person name="Matsumoto Y."/>
            <person name="Kinjo T."/>
            <person name="Motooka D."/>
            <person name="Nabeya D."/>
            <person name="Jung N."/>
            <person name="Uechi K."/>
            <person name="Horii T."/>
            <person name="Iida T."/>
            <person name="Fujita J."/>
            <person name="Nakamura S."/>
        </authorList>
    </citation>
    <scope>NUCLEOTIDE SEQUENCE [LARGE SCALE GENOMIC DNA]</scope>
    <source>
        <strain evidence="3 4">JCM 30396</strain>
    </source>
</reference>
<feature type="transmembrane region" description="Helical" evidence="2">
    <location>
        <begin position="352"/>
        <end position="372"/>
    </location>
</feature>
<dbReference type="RefSeq" id="WP_163746187.1">
    <property type="nucleotide sequence ID" value="NZ_AP022596.1"/>
</dbReference>
<dbReference type="KEGG" id="mhev:MHEL_06030"/>
<gene>
    <name evidence="3" type="ORF">MHEL_06030</name>
</gene>
<dbReference type="InterPro" id="IPR016035">
    <property type="entry name" value="Acyl_Trfase/lysoPLipase"/>
</dbReference>
<feature type="transmembrane region" description="Helical" evidence="2">
    <location>
        <begin position="393"/>
        <end position="413"/>
    </location>
</feature>
<accession>A0A7I7T0D5</accession>
<dbReference type="EMBL" id="AP022596">
    <property type="protein sequence ID" value="BBY62360.1"/>
    <property type="molecule type" value="Genomic_DNA"/>
</dbReference>
<dbReference type="Proteomes" id="UP000467148">
    <property type="component" value="Chromosome"/>
</dbReference>
<evidence type="ECO:0000313" key="3">
    <source>
        <dbReference type="EMBL" id="BBY62360.1"/>
    </source>
</evidence>
<evidence type="ECO:0008006" key="5">
    <source>
        <dbReference type="Google" id="ProtNLM"/>
    </source>
</evidence>
<dbReference type="AlphaFoldDB" id="A0A7I7T0D5"/>
<sequence length="1046" mass="110423">MLFVFYVGWGVVEVVDSTLSLMHLAGGTSAGASTITSPFSLGSRGAASDAINQWNQWSDRYSLPALGSGPNTGLALGFVLSIYVFADIALIAAPLVVVAFHINDSATRRLRDFKAKMKGKKAGGDEAASKEVDVALSRVSGVDGLLTMAKFTAVGFLIFVILQDLAFLASGITQQGWLIWLTGVLSLLKWLMLGSVVIGLGVGLIGSREMLHDTVEELQTARKKRNTWAYVLALRIQIGIGALLLVFGGLRGDLGRQFDDAFLFPFGDGGGIGWRTAGIAAVLVAVMLVTANLCMRAYLPRSDVLPSGPLNENVHEPVEPKGQARTKSIGSIILGVVLVGIGVAALKFSWPIGVVFLGPGIIYLLIGVYSQFTLVETKPDIINTDADSNRKIGLPYSIAVAVIPLVVLTALAVRNGVRLLTVHQYGYGGLLILGFPIGAIVVGAGVVAATFAVLHASGRINGAHADADRRDGRPGRWTAAAVGSLAIPLFLAMGLYPQVGGHILGPWGAILALCIALAFVGAALVMLSDQVRTWGLLAAIGFRRTPFIFGILLCLIINSAIDDKYVYHDTRLGERLAASSDRASNGPLSQISLTAALDQWAVVQRSKNPGRTEIPLVFVASAGGGIRAAYWTALVMRCLTQAANNPCRQDQALPLESIFLASGISGGSLGLAGLHAAPNATAWVDSLKADFLGPTVAAMTFRDLANALLRINIHDSDRAAVLERAWEEAAAEQGGHLDRGLMQTAKNPDGTIAFPLLVLNGTSVTDGCRVTATALDLSTVSPPEDLNGSSATDCLALNQQRFRRGEALPALPATKDVFDNTCRGKGDRDPSDIRLSTAALLSARFPYVSPTGGLYSCNGDDRTFDLDGGLIDSSGALPLALLWPEIAQWINDEDKKDDSVCFAPKLIIMENGYLDQTRSQPSTHPSEWAAPLEGAMATQGAAASTARQAAAYAFEKSFRGHTCTGDAQSASDWVVPNVVDLYPIAQPGIQAPLGWTLAFYSRESLEGEVHSELNLCSMDIVAAWSSGSKAQPGSCKKKDGADPATS</sequence>
<feature type="transmembrane region" description="Helical" evidence="2">
    <location>
        <begin position="425"/>
        <end position="454"/>
    </location>
</feature>